<protein>
    <submittedName>
        <fullName evidence="2">Uncharacterized protein</fullName>
    </submittedName>
</protein>
<organism evidence="2">
    <name type="scientific">marine sediment metagenome</name>
    <dbReference type="NCBI Taxonomy" id="412755"/>
    <lineage>
        <taxon>unclassified sequences</taxon>
        <taxon>metagenomes</taxon>
        <taxon>ecological metagenomes</taxon>
    </lineage>
</organism>
<dbReference type="AlphaFoldDB" id="A0A0F8W9G7"/>
<reference evidence="2" key="1">
    <citation type="journal article" date="2015" name="Nature">
        <title>Complex archaea that bridge the gap between prokaryotes and eukaryotes.</title>
        <authorList>
            <person name="Spang A."/>
            <person name="Saw J.H."/>
            <person name="Jorgensen S.L."/>
            <person name="Zaremba-Niedzwiedzka K."/>
            <person name="Martijn J."/>
            <person name="Lind A.E."/>
            <person name="van Eijk R."/>
            <person name="Schleper C."/>
            <person name="Guy L."/>
            <person name="Ettema T.J."/>
        </authorList>
    </citation>
    <scope>NUCLEOTIDE SEQUENCE</scope>
</reference>
<comment type="caution">
    <text evidence="2">The sequence shown here is derived from an EMBL/GenBank/DDBJ whole genome shotgun (WGS) entry which is preliminary data.</text>
</comment>
<evidence type="ECO:0000313" key="2">
    <source>
        <dbReference type="EMBL" id="KKK53263.1"/>
    </source>
</evidence>
<keyword evidence="1" id="KW-0812">Transmembrane</keyword>
<sequence>MSKSNCEELIGILWIMLSLMLFDRECIYFAWVTLSLGIFCQLCSIVFSLMAAIKKRLERKVGTSKENENGR</sequence>
<gene>
    <name evidence="2" type="ORF">LCGC14_3096530</name>
</gene>
<dbReference type="EMBL" id="LAZR01066597">
    <property type="protein sequence ID" value="KKK53263.1"/>
    <property type="molecule type" value="Genomic_DNA"/>
</dbReference>
<proteinExistence type="predicted"/>
<keyword evidence="1" id="KW-0472">Membrane</keyword>
<feature type="transmembrane region" description="Helical" evidence="1">
    <location>
        <begin position="28"/>
        <end position="53"/>
    </location>
</feature>
<accession>A0A0F8W9G7</accession>
<keyword evidence="1" id="KW-1133">Transmembrane helix</keyword>
<evidence type="ECO:0000256" key="1">
    <source>
        <dbReference type="SAM" id="Phobius"/>
    </source>
</evidence>
<name>A0A0F8W9G7_9ZZZZ</name>